<dbReference type="OrthoDB" id="366367at2759"/>
<accession>A0A9W5TAB9</accession>
<reference evidence="2" key="1">
    <citation type="submission" date="2019-12" db="EMBL/GenBank/DDBJ databases">
        <title>Genome sequence of Babesia ovis.</title>
        <authorList>
            <person name="Yamagishi J."/>
            <person name="Sevinc F."/>
            <person name="Xuan X."/>
        </authorList>
    </citation>
    <scope>NUCLEOTIDE SEQUENCE</scope>
    <source>
        <strain evidence="2">Selcuk</strain>
    </source>
</reference>
<sequence>MVPILSLSQTGFGSIRTAAYRTSWSLCRCVCSAAPIGGYNGYHCLRALGVVTTRYNPVNNRSFTSDSGRCAPGGQDGPSPDPVEATSDKVVQLFSGFKEDALPEKLMELTATYWRRLRYAKPVLFTCNIDKGLECRMADALMAAGATYRPVSDITSLLEFIGHLKDTDTSVGCYINVSPGDTWVDSIGQCDQQDRDSAVVMLDVTVTQDSQPDDIARIDKMVSTLKPHIVRFVTGTEGYLAALVPDAVSSDADVDTNALRRSHLLSQRYNAVVVDNAGQRPVIVNAEDNEAVVFDRPPSIVHKVNGFDLCTGAITAAMAASSSSSAMLAAITAAVGTDYSVVKCANVAEGPASLTMNFVDKMHKVSTSPDNLLQHYTRVKFYKKWTMEPIEDDGTPGVETSDLEDASDTRPGLQ</sequence>
<gene>
    <name evidence="2" type="ORF">BaOVIS_017560</name>
</gene>
<evidence type="ECO:0000313" key="2">
    <source>
        <dbReference type="EMBL" id="GFE54352.1"/>
    </source>
</evidence>
<dbReference type="Proteomes" id="UP001057455">
    <property type="component" value="Unassembled WGS sequence"/>
</dbReference>
<dbReference type="Gene3D" id="3.40.1190.20">
    <property type="match status" value="1"/>
</dbReference>
<organism evidence="2 3">
    <name type="scientific">Babesia ovis</name>
    <dbReference type="NCBI Taxonomy" id="5869"/>
    <lineage>
        <taxon>Eukaryota</taxon>
        <taxon>Sar</taxon>
        <taxon>Alveolata</taxon>
        <taxon>Apicomplexa</taxon>
        <taxon>Aconoidasida</taxon>
        <taxon>Piroplasmida</taxon>
        <taxon>Babesiidae</taxon>
        <taxon>Babesia</taxon>
    </lineage>
</organism>
<dbReference type="AlphaFoldDB" id="A0A9W5TAB9"/>
<evidence type="ECO:0000313" key="3">
    <source>
        <dbReference type="Proteomes" id="UP001057455"/>
    </source>
</evidence>
<evidence type="ECO:0000256" key="1">
    <source>
        <dbReference type="SAM" id="MobiDB-lite"/>
    </source>
</evidence>
<proteinExistence type="predicted"/>
<feature type="region of interest" description="Disordered" evidence="1">
    <location>
        <begin position="391"/>
        <end position="414"/>
    </location>
</feature>
<dbReference type="InterPro" id="IPR029056">
    <property type="entry name" value="Ribokinase-like"/>
</dbReference>
<keyword evidence="3" id="KW-1185">Reference proteome</keyword>
<protein>
    <submittedName>
        <fullName evidence="2">Hydroxyethylthiazole kinase, putative</fullName>
    </submittedName>
</protein>
<dbReference type="EMBL" id="BLIY01000015">
    <property type="protein sequence ID" value="GFE54352.1"/>
    <property type="molecule type" value="Genomic_DNA"/>
</dbReference>
<comment type="caution">
    <text evidence="2">The sequence shown here is derived from an EMBL/GenBank/DDBJ whole genome shotgun (WGS) entry which is preliminary data.</text>
</comment>
<keyword evidence="2" id="KW-0808">Transferase</keyword>
<keyword evidence="2" id="KW-0418">Kinase</keyword>
<dbReference type="GO" id="GO:0016301">
    <property type="term" value="F:kinase activity"/>
    <property type="evidence" value="ECO:0007669"/>
    <property type="project" value="UniProtKB-KW"/>
</dbReference>
<dbReference type="SUPFAM" id="SSF53613">
    <property type="entry name" value="Ribokinase-like"/>
    <property type="match status" value="1"/>
</dbReference>
<feature type="region of interest" description="Disordered" evidence="1">
    <location>
        <begin position="63"/>
        <end position="85"/>
    </location>
</feature>
<name>A0A9W5TAB9_BABOV</name>